<feature type="compositionally biased region" description="Low complexity" evidence="1">
    <location>
        <begin position="26"/>
        <end position="38"/>
    </location>
</feature>
<dbReference type="RefSeq" id="WP_085483822.1">
    <property type="nucleotide sequence ID" value="NZ_FXAT01000004.1"/>
</dbReference>
<reference evidence="3" key="1">
    <citation type="submission" date="2017-04" db="EMBL/GenBank/DDBJ databases">
        <authorList>
            <person name="Varghese N."/>
            <person name="Submissions S."/>
        </authorList>
    </citation>
    <scope>NUCLEOTIDE SEQUENCE [LARGE SCALE GENOMIC DNA]</scope>
    <source>
        <strain evidence="3">LMG 29540</strain>
    </source>
</reference>
<dbReference type="Pfam" id="PF05396">
    <property type="entry name" value="Phage_T7_Capsid"/>
    <property type="match status" value="1"/>
</dbReference>
<keyword evidence="3" id="KW-1185">Reference proteome</keyword>
<dbReference type="InterPro" id="IPR008768">
    <property type="entry name" value="Gp9-like"/>
</dbReference>
<proteinExistence type="predicted"/>
<feature type="region of interest" description="Disordered" evidence="1">
    <location>
        <begin position="72"/>
        <end position="97"/>
    </location>
</feature>
<feature type="compositionally biased region" description="Low complexity" evidence="1">
    <location>
        <begin position="1"/>
        <end position="14"/>
    </location>
</feature>
<dbReference type="STRING" id="1515439.SAMN06265784_104148"/>
<protein>
    <submittedName>
        <fullName evidence="2">Phage T7 capsid assembly protein</fullName>
    </submittedName>
</protein>
<dbReference type="Proteomes" id="UP000193228">
    <property type="component" value="Unassembled WGS sequence"/>
</dbReference>
<evidence type="ECO:0000256" key="1">
    <source>
        <dbReference type="SAM" id="MobiDB-lite"/>
    </source>
</evidence>
<feature type="compositionally biased region" description="Basic and acidic residues" evidence="1">
    <location>
        <begin position="246"/>
        <end position="257"/>
    </location>
</feature>
<feature type="region of interest" description="Disordered" evidence="1">
    <location>
        <begin position="1"/>
        <end position="55"/>
    </location>
</feature>
<dbReference type="EMBL" id="FXAT01000004">
    <property type="protein sequence ID" value="SMG43245.1"/>
    <property type="molecule type" value="Genomic_DNA"/>
</dbReference>
<name>A0A1X7KPY7_9BURK</name>
<dbReference type="AlphaFoldDB" id="A0A1X7KPY7"/>
<accession>A0A1X7KPY7</accession>
<evidence type="ECO:0000313" key="3">
    <source>
        <dbReference type="Proteomes" id="UP000193228"/>
    </source>
</evidence>
<feature type="region of interest" description="Disordered" evidence="1">
    <location>
        <begin position="222"/>
        <end position="257"/>
    </location>
</feature>
<sequence length="275" mass="28554">MTEKANAAADQAAATPQPGTPEHDAAMAAKFDAANTAAVTPEAPARPEHVPEKFWNAETGAIDTAAWAQSYKELEQKQSQAKPVENQPAAAAAAGAEGAATDDAAKAALESKGLKLDEFSTEFQKSGALSEDSYKKLEDAGIPKPMVDAYIAGQQALAAQVQAQGFEAAGGKEQFEQMVKWAATGLTPGEIAAYDAAVTSGTVDQMKLAVTGLRARYEAANGREPGLLGGKPGSSNAPGYASRAEMTTDMKDPRYSKDPAFRAKVEAKLAATTAF</sequence>
<organism evidence="2 3">
    <name type="scientific">Paraburkholderia susongensis</name>
    <dbReference type="NCBI Taxonomy" id="1515439"/>
    <lineage>
        <taxon>Bacteria</taxon>
        <taxon>Pseudomonadati</taxon>
        <taxon>Pseudomonadota</taxon>
        <taxon>Betaproteobacteria</taxon>
        <taxon>Burkholderiales</taxon>
        <taxon>Burkholderiaceae</taxon>
        <taxon>Paraburkholderia</taxon>
    </lineage>
</organism>
<evidence type="ECO:0000313" key="2">
    <source>
        <dbReference type="EMBL" id="SMG43245.1"/>
    </source>
</evidence>
<dbReference type="OrthoDB" id="9155168at2"/>
<gene>
    <name evidence="2" type="ORF">SAMN06265784_104148</name>
</gene>